<evidence type="ECO:0000256" key="3">
    <source>
        <dbReference type="ARBA" id="ARBA00022777"/>
    </source>
</evidence>
<dbReference type="PROSITE" id="PS00108">
    <property type="entry name" value="PROTEIN_KINASE_ST"/>
    <property type="match status" value="1"/>
</dbReference>
<dbReference type="InterPro" id="IPR017441">
    <property type="entry name" value="Protein_kinase_ATP_BS"/>
</dbReference>
<keyword evidence="3" id="KW-0418">Kinase</keyword>
<sequence>MNNFHVYEAIGRGKHSTVYKGRKKKTIEYFAVKSVDKSQRSKVLNEVRMLHSLDHANVLKFYSWYETSAHFWLVLEYCVGGDLKGLLEQDKKLPESAMHDLAYDLVKALLFLHSQGIIYCDLKPSNILLDEFGCMKLCDFGLARRLKDIEKTDPGDVPQPMRGTPCYMAPELFQEGGVHSYASDFWALGCVLYECYVGRPPFVGREFTQLVKSILSEPAPPLPDNSSRSFQNLINCLLMKDPAERLQWSELCAHNFWRNSMPMIPLPPQPAFDNMVGLPTTPYLAERNGDKPSRQLTPPKTREHLRKKDENSAKMFTTPVKNVLTGKKNNAKPCKADGLKGVNVLRMSRIAKKNLQREKDKENYRRPPTETDENEAEVKIENNDMELDFGENPEGDAPDDNDGSDNVGSTADEKHTTEGTDGNEENCINQVDMLTDECSVKPDTMLKAEQNCSENPDVVATPPSFCMRKARPKITSGAAMGSEPSNIFEAFWHPTDLAVKPVMPSKKGDKATETVTVLPFEALPAADYIRLPREQMNAFHSQIIQSLSGSFQVSEKQNIIRYLELLSMNSDAANIITNGPIMSLLIKMLRLSKTSVLRVQVASLMGLLIRYSTILDAELASSGIVNALSDGLRDRHDKLRRFCMATLGELLFYISTQSDQDSKESNAQESPMKDNKAGALWQVRNSK</sequence>
<evidence type="ECO:0000256" key="5">
    <source>
        <dbReference type="PROSITE-ProRule" id="PRU10141"/>
    </source>
</evidence>
<dbReference type="CDD" id="cd14010">
    <property type="entry name" value="STKc_ULK4"/>
    <property type="match status" value="1"/>
</dbReference>
<feature type="domain" description="Protein kinase" evidence="7">
    <location>
        <begin position="4"/>
        <end position="257"/>
    </location>
</feature>
<dbReference type="GO" id="GO:0008017">
    <property type="term" value="F:microtubule binding"/>
    <property type="evidence" value="ECO:0007669"/>
    <property type="project" value="InterPro"/>
</dbReference>
<dbReference type="SUPFAM" id="SSF56112">
    <property type="entry name" value="Protein kinase-like (PK-like)"/>
    <property type="match status" value="1"/>
</dbReference>
<feature type="region of interest" description="Disordered" evidence="6">
    <location>
        <begin position="284"/>
        <end position="315"/>
    </location>
</feature>
<gene>
    <name evidence="8" type="ORF">TRITD_3Av1G085500</name>
</gene>
<dbReference type="InterPro" id="IPR000719">
    <property type="entry name" value="Prot_kinase_dom"/>
</dbReference>
<dbReference type="InterPro" id="IPR011009">
    <property type="entry name" value="Kinase-like_dom_sf"/>
</dbReference>
<dbReference type="GO" id="GO:0005524">
    <property type="term" value="F:ATP binding"/>
    <property type="evidence" value="ECO:0007669"/>
    <property type="project" value="UniProtKB-UniRule"/>
</dbReference>
<dbReference type="PROSITE" id="PS00107">
    <property type="entry name" value="PROTEIN_KINASE_ATP"/>
    <property type="match status" value="1"/>
</dbReference>
<feature type="compositionally biased region" description="Basic and acidic residues" evidence="6">
    <location>
        <begin position="661"/>
        <end position="676"/>
    </location>
</feature>
<keyword evidence="4 5" id="KW-0067">ATP-binding</keyword>
<dbReference type="PANTHER" id="PTHR46562">
    <property type="entry name" value="SERINE/THREONINE-KINASE ULK4-LIKE PROTEIN-RELATED"/>
    <property type="match status" value="1"/>
</dbReference>
<keyword evidence="9" id="KW-1185">Reference proteome</keyword>
<evidence type="ECO:0000259" key="7">
    <source>
        <dbReference type="PROSITE" id="PS50011"/>
    </source>
</evidence>
<dbReference type="Pfam" id="PF00069">
    <property type="entry name" value="Pkinase"/>
    <property type="match status" value="1"/>
</dbReference>
<dbReference type="SUPFAM" id="SSF48371">
    <property type="entry name" value="ARM repeat"/>
    <property type="match status" value="1"/>
</dbReference>
<dbReference type="PROSITE" id="PS50011">
    <property type="entry name" value="PROTEIN_KINASE_DOM"/>
    <property type="match status" value="1"/>
</dbReference>
<dbReference type="InterPro" id="IPR011989">
    <property type="entry name" value="ARM-like"/>
</dbReference>
<dbReference type="Gene3D" id="1.25.10.10">
    <property type="entry name" value="Leucine-rich Repeat Variant"/>
    <property type="match status" value="1"/>
</dbReference>
<feature type="region of interest" description="Disordered" evidence="6">
    <location>
        <begin position="350"/>
        <end position="427"/>
    </location>
</feature>
<dbReference type="Gene3D" id="1.10.510.10">
    <property type="entry name" value="Transferase(Phosphotransferase) domain 1"/>
    <property type="match status" value="1"/>
</dbReference>
<feature type="compositionally biased region" description="Basic and acidic residues" evidence="6">
    <location>
        <begin position="300"/>
        <end position="312"/>
    </location>
</feature>
<proteinExistence type="predicted"/>
<dbReference type="GO" id="GO:0000914">
    <property type="term" value="P:phragmoplast assembly"/>
    <property type="evidence" value="ECO:0007669"/>
    <property type="project" value="InterPro"/>
</dbReference>
<protein>
    <recommendedName>
        <fullName evidence="7">Protein kinase domain-containing protein</fullName>
    </recommendedName>
</protein>
<keyword evidence="2 5" id="KW-0547">Nucleotide-binding</keyword>
<evidence type="ECO:0000313" key="9">
    <source>
        <dbReference type="Proteomes" id="UP000324705"/>
    </source>
</evidence>
<feature type="compositionally biased region" description="Basic and acidic residues" evidence="6">
    <location>
        <begin position="355"/>
        <end position="369"/>
    </location>
</feature>
<accession>A0A9R0VIQ3</accession>
<reference evidence="8 9" key="1">
    <citation type="submission" date="2017-09" db="EMBL/GenBank/DDBJ databases">
        <authorList>
            <consortium name="International Durum Wheat Genome Sequencing Consortium (IDWGSC)"/>
            <person name="Milanesi L."/>
        </authorList>
    </citation>
    <scope>NUCLEOTIDE SEQUENCE [LARGE SCALE GENOMIC DNA]</scope>
    <source>
        <strain evidence="9">cv. Svevo</strain>
    </source>
</reference>
<dbReference type="InterPro" id="IPR044591">
    <property type="entry name" value="RUK"/>
</dbReference>
<dbReference type="AlphaFoldDB" id="A0A9R0VIQ3"/>
<evidence type="ECO:0000256" key="1">
    <source>
        <dbReference type="ARBA" id="ARBA00022679"/>
    </source>
</evidence>
<feature type="compositionally biased region" description="Acidic residues" evidence="6">
    <location>
        <begin position="383"/>
        <end position="403"/>
    </location>
</feature>
<dbReference type="Proteomes" id="UP000324705">
    <property type="component" value="Chromosome 3A"/>
</dbReference>
<dbReference type="SMART" id="SM00220">
    <property type="entry name" value="S_TKc"/>
    <property type="match status" value="1"/>
</dbReference>
<name>A0A9R0VIQ3_TRITD</name>
<feature type="region of interest" description="Disordered" evidence="6">
    <location>
        <begin position="661"/>
        <end position="687"/>
    </location>
</feature>
<dbReference type="InterPro" id="IPR016024">
    <property type="entry name" value="ARM-type_fold"/>
</dbReference>
<evidence type="ECO:0000256" key="6">
    <source>
        <dbReference type="SAM" id="MobiDB-lite"/>
    </source>
</evidence>
<keyword evidence="1" id="KW-0808">Transferase</keyword>
<dbReference type="InterPro" id="IPR008271">
    <property type="entry name" value="Ser/Thr_kinase_AS"/>
</dbReference>
<organism evidence="8 9">
    <name type="scientific">Triticum turgidum subsp. durum</name>
    <name type="common">Durum wheat</name>
    <name type="synonym">Triticum durum</name>
    <dbReference type="NCBI Taxonomy" id="4567"/>
    <lineage>
        <taxon>Eukaryota</taxon>
        <taxon>Viridiplantae</taxon>
        <taxon>Streptophyta</taxon>
        <taxon>Embryophyta</taxon>
        <taxon>Tracheophyta</taxon>
        <taxon>Spermatophyta</taxon>
        <taxon>Magnoliopsida</taxon>
        <taxon>Liliopsida</taxon>
        <taxon>Poales</taxon>
        <taxon>Poaceae</taxon>
        <taxon>BOP clade</taxon>
        <taxon>Pooideae</taxon>
        <taxon>Triticodae</taxon>
        <taxon>Triticeae</taxon>
        <taxon>Triticinae</taxon>
        <taxon>Triticum</taxon>
    </lineage>
</organism>
<feature type="binding site" evidence="5">
    <location>
        <position position="33"/>
    </location>
    <ligand>
        <name>ATP</name>
        <dbReference type="ChEBI" id="CHEBI:30616"/>
    </ligand>
</feature>
<evidence type="ECO:0000256" key="2">
    <source>
        <dbReference type="ARBA" id="ARBA00022741"/>
    </source>
</evidence>
<evidence type="ECO:0000313" key="8">
    <source>
        <dbReference type="EMBL" id="VAH59938.1"/>
    </source>
</evidence>
<dbReference type="EMBL" id="LT934115">
    <property type="protein sequence ID" value="VAH59938.1"/>
    <property type="molecule type" value="Genomic_DNA"/>
</dbReference>
<dbReference type="Gramene" id="TRITD3Av1G085500.5">
    <property type="protein sequence ID" value="TRITD3Av1G085500.5"/>
    <property type="gene ID" value="TRITD3Av1G085500"/>
</dbReference>
<dbReference type="PANTHER" id="PTHR46562:SF1">
    <property type="entry name" value="SERINE_THREONINE-PROTEIN KINASE ULK4"/>
    <property type="match status" value="1"/>
</dbReference>
<dbReference type="GO" id="GO:0004672">
    <property type="term" value="F:protein kinase activity"/>
    <property type="evidence" value="ECO:0007669"/>
    <property type="project" value="InterPro"/>
</dbReference>
<evidence type="ECO:0000256" key="4">
    <source>
        <dbReference type="ARBA" id="ARBA00022840"/>
    </source>
</evidence>